<dbReference type="InterPro" id="IPR027417">
    <property type="entry name" value="P-loop_NTPase"/>
</dbReference>
<evidence type="ECO:0000256" key="8">
    <source>
        <dbReference type="ARBA" id="ARBA00034617"/>
    </source>
</evidence>
<dbReference type="SUPFAM" id="SSF52540">
    <property type="entry name" value="P-loop containing nucleoside triphosphate hydrolases"/>
    <property type="match status" value="1"/>
</dbReference>
<feature type="domain" description="UvrD-like helicase ATP-binding" evidence="12">
    <location>
        <begin position="6"/>
        <end position="285"/>
    </location>
</feature>
<evidence type="ECO:0000259" key="13">
    <source>
        <dbReference type="PROSITE" id="PS51217"/>
    </source>
</evidence>
<keyword evidence="3 10" id="KW-0378">Hydrolase</keyword>
<name>A0A0U1L629_9FIRM</name>
<dbReference type="Pfam" id="PF13361">
    <property type="entry name" value="UvrD_C"/>
    <property type="match status" value="1"/>
</dbReference>
<dbReference type="CDD" id="cd18807">
    <property type="entry name" value="SF1_C_UvrD"/>
    <property type="match status" value="1"/>
</dbReference>
<dbReference type="Gene3D" id="3.40.50.300">
    <property type="entry name" value="P-loop containing nucleotide triphosphate hydrolases"/>
    <property type="match status" value="2"/>
</dbReference>
<evidence type="ECO:0000313" key="14">
    <source>
        <dbReference type="EMBL" id="CQR75130.1"/>
    </source>
</evidence>
<evidence type="ECO:0000259" key="12">
    <source>
        <dbReference type="PROSITE" id="PS51198"/>
    </source>
</evidence>
<dbReference type="GO" id="GO:0000725">
    <property type="term" value="P:recombinational repair"/>
    <property type="evidence" value="ECO:0007669"/>
    <property type="project" value="TreeGrafter"/>
</dbReference>
<evidence type="ECO:0000256" key="3">
    <source>
        <dbReference type="ARBA" id="ARBA00022801"/>
    </source>
</evidence>
<dbReference type="Pfam" id="PF21196">
    <property type="entry name" value="PcrA_UvrD_tudor"/>
    <property type="match status" value="1"/>
</dbReference>
<keyword evidence="2 10" id="KW-0547">Nucleotide-binding</keyword>
<organism evidence="14 15">
    <name type="scientific">Sporomusa ovata</name>
    <dbReference type="NCBI Taxonomy" id="2378"/>
    <lineage>
        <taxon>Bacteria</taxon>
        <taxon>Bacillati</taxon>
        <taxon>Bacillota</taxon>
        <taxon>Negativicutes</taxon>
        <taxon>Selenomonadales</taxon>
        <taxon>Sporomusaceae</taxon>
        <taxon>Sporomusa</taxon>
    </lineage>
</organism>
<evidence type="ECO:0000256" key="7">
    <source>
        <dbReference type="ARBA" id="ARBA00023235"/>
    </source>
</evidence>
<dbReference type="PANTHER" id="PTHR11070:SF2">
    <property type="entry name" value="ATP-DEPENDENT DNA HELICASE SRS2"/>
    <property type="match status" value="1"/>
</dbReference>
<dbReference type="GO" id="GO:0043138">
    <property type="term" value="F:3'-5' DNA helicase activity"/>
    <property type="evidence" value="ECO:0007669"/>
    <property type="project" value="UniProtKB-EC"/>
</dbReference>
<gene>
    <name evidence="14" type="ORF">SpAn4DRAFT_4494</name>
</gene>
<dbReference type="RefSeq" id="WP_021171346.1">
    <property type="nucleotide sequence ID" value="NZ_CTRP01000016.1"/>
</dbReference>
<dbReference type="GO" id="GO:0005524">
    <property type="term" value="F:ATP binding"/>
    <property type="evidence" value="ECO:0007669"/>
    <property type="project" value="UniProtKB-UniRule"/>
</dbReference>
<dbReference type="EC" id="5.6.2.4" evidence="11"/>
<proteinExistence type="inferred from homology"/>
<dbReference type="PROSITE" id="PS51198">
    <property type="entry name" value="UVRD_HELICASE_ATP_BIND"/>
    <property type="match status" value="1"/>
</dbReference>
<feature type="domain" description="UvrD-like helicase C-terminal" evidence="13">
    <location>
        <begin position="286"/>
        <end position="561"/>
    </location>
</feature>
<evidence type="ECO:0000256" key="9">
    <source>
        <dbReference type="ARBA" id="ARBA00048988"/>
    </source>
</evidence>
<dbReference type="FunFam" id="1.10.10.160:FF:000001">
    <property type="entry name" value="ATP-dependent DNA helicase"/>
    <property type="match status" value="1"/>
</dbReference>
<dbReference type="FunFam" id="1.10.486.10:FF:000003">
    <property type="entry name" value="ATP-dependent DNA helicase"/>
    <property type="match status" value="1"/>
</dbReference>
<sequence>MQNIFDRLNPAQQEAVAYMNGPLLIMAGAGSGKTKVLTSRIANLLAQGVAPYNILAITFTNKAAAEMKERVAGIVGHVAKDIWLSTFHAFCAKFLRMEIENLGGYTRNFVIYDASDSQSVIKGCLKELNLDEKQFTPNGVQSTISNAKNALQDVREFTTQADNFYNLRVAEVYKLYQSKLKANNALDFDDLLMLAVELLEYNPTVREKYQDKFHYILIDEYQDTNRAQYLLARTLAAKSRNICVVGDIDQSIYGWRGADIKNIMDFERDYPEAKVIKLEQNYRSTQIILDAANAVIENNSNRKPKSLWTDNQAGESITHYLAVDERDEARYIADNIVKLNTVYRTPYKDIAILYRTNAQSRVLEEALRNAAIPYTMVGGLRFYDRKEIKDIMAYIKVLFNPADAIGLLRIINVPRRGIGDTTIRHLAEYAAQNNVPLFDAVSNPDLVPGLTARAKHQLEKLAELIFNLMACQNTLPVAELVDKVMRDSGYLAELESDADPLASNRIENLKELVSDARKFAETEEDNTLENFLSHVSLLTDSDKSEEEDDQVTVMTLHSAKGLEFPMVFLAGLEEGIFPHVRTLMDEHEVEEERRLCYVGITRAKRKLYISNARQRMIYGNIVCYSPSRFLDEIPPELIEKYAPKRPNPLLAVPISRPASVSMPSGAKINKPELTLLKGMVQNPAKPQNIDWKAGEKVYHAKWGTGTIVAVTGSGSSMQLNIAFPNEGIKKLVAQMAPISRV</sequence>
<dbReference type="NCBIfam" id="TIGR01073">
    <property type="entry name" value="pcrA"/>
    <property type="match status" value="1"/>
</dbReference>
<comment type="catalytic activity">
    <reaction evidence="9 11">
        <text>ATP + H2O = ADP + phosphate + H(+)</text>
        <dbReference type="Rhea" id="RHEA:13065"/>
        <dbReference type="ChEBI" id="CHEBI:15377"/>
        <dbReference type="ChEBI" id="CHEBI:15378"/>
        <dbReference type="ChEBI" id="CHEBI:30616"/>
        <dbReference type="ChEBI" id="CHEBI:43474"/>
        <dbReference type="ChEBI" id="CHEBI:456216"/>
        <dbReference type="EC" id="5.6.2.4"/>
    </reaction>
</comment>
<dbReference type="AlphaFoldDB" id="A0A0U1L629"/>
<accession>A0A0U1L629</accession>
<keyword evidence="5 10" id="KW-0067">ATP-binding</keyword>
<evidence type="ECO:0000256" key="11">
    <source>
        <dbReference type="RuleBase" id="RU364053"/>
    </source>
</evidence>
<dbReference type="GO" id="GO:0003677">
    <property type="term" value="F:DNA binding"/>
    <property type="evidence" value="ECO:0007669"/>
    <property type="project" value="UniProtKB-KW"/>
</dbReference>
<dbReference type="GO" id="GO:0016887">
    <property type="term" value="F:ATP hydrolysis activity"/>
    <property type="evidence" value="ECO:0007669"/>
    <property type="project" value="RHEA"/>
</dbReference>
<evidence type="ECO:0000256" key="5">
    <source>
        <dbReference type="ARBA" id="ARBA00022840"/>
    </source>
</evidence>
<comment type="catalytic activity">
    <reaction evidence="8">
        <text>Couples ATP hydrolysis with the unwinding of duplex DNA by translocating in the 3'-5' direction.</text>
        <dbReference type="EC" id="5.6.2.4"/>
    </reaction>
</comment>
<comment type="similarity">
    <text evidence="1 11">Belongs to the helicase family. UvrD subfamily.</text>
</comment>
<dbReference type="InterPro" id="IPR014016">
    <property type="entry name" value="UvrD-like_ATP-bd"/>
</dbReference>
<evidence type="ECO:0000256" key="6">
    <source>
        <dbReference type="ARBA" id="ARBA00023125"/>
    </source>
</evidence>
<dbReference type="Proteomes" id="UP000049855">
    <property type="component" value="Unassembled WGS sequence"/>
</dbReference>
<evidence type="ECO:0000256" key="10">
    <source>
        <dbReference type="PROSITE-ProRule" id="PRU00560"/>
    </source>
</evidence>
<evidence type="ECO:0000256" key="2">
    <source>
        <dbReference type="ARBA" id="ARBA00022741"/>
    </source>
</evidence>
<dbReference type="CDD" id="cd17932">
    <property type="entry name" value="DEXQc_UvrD"/>
    <property type="match status" value="1"/>
</dbReference>
<dbReference type="GO" id="GO:0005829">
    <property type="term" value="C:cytosol"/>
    <property type="evidence" value="ECO:0007669"/>
    <property type="project" value="TreeGrafter"/>
</dbReference>
<evidence type="ECO:0000256" key="1">
    <source>
        <dbReference type="ARBA" id="ARBA00009922"/>
    </source>
</evidence>
<dbReference type="InterPro" id="IPR000212">
    <property type="entry name" value="DNA_helicase_UvrD/REP"/>
</dbReference>
<evidence type="ECO:0000256" key="4">
    <source>
        <dbReference type="ARBA" id="ARBA00022806"/>
    </source>
</evidence>
<dbReference type="Gene3D" id="1.10.10.160">
    <property type="match status" value="1"/>
</dbReference>
<dbReference type="GO" id="GO:0009314">
    <property type="term" value="P:response to radiation"/>
    <property type="evidence" value="ECO:0007669"/>
    <property type="project" value="UniProtKB-ARBA"/>
</dbReference>
<dbReference type="Gene3D" id="1.10.486.10">
    <property type="entry name" value="PCRA, domain 4"/>
    <property type="match status" value="1"/>
</dbReference>
<dbReference type="GO" id="GO:0006260">
    <property type="term" value="P:DNA replication"/>
    <property type="evidence" value="ECO:0007669"/>
    <property type="project" value="InterPro"/>
</dbReference>
<keyword evidence="7" id="KW-0413">Isomerase</keyword>
<dbReference type="PROSITE" id="PS51217">
    <property type="entry name" value="UVRD_HELICASE_CTER"/>
    <property type="match status" value="1"/>
</dbReference>
<protein>
    <recommendedName>
        <fullName evidence="11">ATP-dependent DNA helicase</fullName>
        <ecNumber evidence="11">5.6.2.4</ecNumber>
    </recommendedName>
</protein>
<keyword evidence="6 11" id="KW-0238">DNA-binding</keyword>
<dbReference type="Pfam" id="PF00580">
    <property type="entry name" value="UvrD-helicase"/>
    <property type="match status" value="1"/>
</dbReference>
<dbReference type="InterPro" id="IPR013986">
    <property type="entry name" value="DExx_box_DNA_helicase_dom_sf"/>
</dbReference>
<dbReference type="GO" id="GO:0033202">
    <property type="term" value="C:DNA helicase complex"/>
    <property type="evidence" value="ECO:0007669"/>
    <property type="project" value="TreeGrafter"/>
</dbReference>
<reference evidence="15" key="1">
    <citation type="submission" date="2015-03" db="EMBL/GenBank/DDBJ databases">
        <authorList>
            <person name="Nijsse Bart"/>
        </authorList>
    </citation>
    <scope>NUCLEOTIDE SEQUENCE [LARGE SCALE GENOMIC DNA]</scope>
</reference>
<keyword evidence="15" id="KW-1185">Reference proteome</keyword>
<dbReference type="PANTHER" id="PTHR11070">
    <property type="entry name" value="UVRD / RECB / PCRA DNA HELICASE FAMILY MEMBER"/>
    <property type="match status" value="1"/>
</dbReference>
<evidence type="ECO:0000313" key="15">
    <source>
        <dbReference type="Proteomes" id="UP000049855"/>
    </source>
</evidence>
<dbReference type="InterPro" id="IPR005751">
    <property type="entry name" value="ATP-dep_DNA_helicase_PcrA"/>
</dbReference>
<feature type="binding site" evidence="10">
    <location>
        <begin position="27"/>
        <end position="34"/>
    </location>
    <ligand>
        <name>ATP</name>
        <dbReference type="ChEBI" id="CHEBI:30616"/>
    </ligand>
</feature>
<keyword evidence="4 10" id="KW-0347">Helicase</keyword>
<dbReference type="InterPro" id="IPR014017">
    <property type="entry name" value="DNA_helicase_UvrD-like_C"/>
</dbReference>
<dbReference type="EMBL" id="CTRP01000016">
    <property type="protein sequence ID" value="CQR75130.1"/>
    <property type="molecule type" value="Genomic_DNA"/>
</dbReference>